<keyword evidence="2 6" id="KW-0853">WD repeat</keyword>
<dbReference type="AlphaFoldDB" id="K0SJA7"/>
<dbReference type="SMART" id="SM00320">
    <property type="entry name" value="WD40"/>
    <property type="match status" value="4"/>
</dbReference>
<evidence type="ECO:0000313" key="8">
    <source>
        <dbReference type="Proteomes" id="UP000266841"/>
    </source>
</evidence>
<dbReference type="PROSITE" id="PS50082">
    <property type="entry name" value="WD_REPEATS_2"/>
    <property type="match status" value="3"/>
</dbReference>
<evidence type="ECO:0000313" key="7">
    <source>
        <dbReference type="EMBL" id="EJK66318.1"/>
    </source>
</evidence>
<comment type="similarity">
    <text evidence="1">Belongs to the WD repeat ESC family.</text>
</comment>
<accession>K0SJA7</accession>
<keyword evidence="3" id="KW-0677">Repeat</keyword>
<name>K0SJA7_THAOC</name>
<dbReference type="InterPro" id="IPR001680">
    <property type="entry name" value="WD40_rpt"/>
</dbReference>
<dbReference type="Gene3D" id="2.130.10.10">
    <property type="entry name" value="YVTN repeat-like/Quinoprotein amine dehydrogenase"/>
    <property type="match status" value="1"/>
</dbReference>
<dbReference type="Pfam" id="PF00400">
    <property type="entry name" value="WD40"/>
    <property type="match status" value="3"/>
</dbReference>
<evidence type="ECO:0000256" key="2">
    <source>
        <dbReference type="ARBA" id="ARBA00022574"/>
    </source>
</evidence>
<dbReference type="OMA" id="RDVHRNY"/>
<keyword evidence="4" id="KW-0805">Transcription regulation</keyword>
<dbReference type="InterPro" id="IPR020472">
    <property type="entry name" value="WD40_PAC1"/>
</dbReference>
<dbReference type="PROSITE" id="PS50294">
    <property type="entry name" value="WD_REPEATS_REGION"/>
    <property type="match status" value="3"/>
</dbReference>
<dbReference type="EMBL" id="AGNL01015083">
    <property type="protein sequence ID" value="EJK66318.1"/>
    <property type="molecule type" value="Genomic_DNA"/>
</dbReference>
<proteinExistence type="inferred from homology"/>
<evidence type="ECO:0000256" key="4">
    <source>
        <dbReference type="ARBA" id="ARBA00023015"/>
    </source>
</evidence>
<dbReference type="InterPro" id="IPR051243">
    <property type="entry name" value="PcG_WD-repeat"/>
</dbReference>
<evidence type="ECO:0000256" key="1">
    <source>
        <dbReference type="ARBA" id="ARBA00008075"/>
    </source>
</evidence>
<protein>
    <recommendedName>
        <fullName evidence="9">Anaphase-promoting complex subunit 4 WD40 domain-containing protein</fullName>
    </recommendedName>
</protein>
<dbReference type="PANTHER" id="PTHR10253">
    <property type="entry name" value="POLYCOMB PROTEIN"/>
    <property type="match status" value="1"/>
</dbReference>
<dbReference type="InterPro" id="IPR036322">
    <property type="entry name" value="WD40_repeat_dom_sf"/>
</dbReference>
<evidence type="ECO:0000256" key="3">
    <source>
        <dbReference type="ARBA" id="ARBA00022737"/>
    </source>
</evidence>
<dbReference type="OrthoDB" id="46379at2759"/>
<evidence type="ECO:0008006" key="9">
    <source>
        <dbReference type="Google" id="ProtNLM"/>
    </source>
</evidence>
<feature type="repeat" description="WD" evidence="6">
    <location>
        <begin position="229"/>
        <end position="270"/>
    </location>
</feature>
<feature type="repeat" description="WD" evidence="6">
    <location>
        <begin position="407"/>
        <end position="441"/>
    </location>
</feature>
<comment type="caution">
    <text evidence="7">The sequence shown here is derived from an EMBL/GenBank/DDBJ whole genome shotgun (WGS) entry which is preliminary data.</text>
</comment>
<gene>
    <name evidence="7" type="ORF">THAOC_12775</name>
</gene>
<dbReference type="PRINTS" id="PR00320">
    <property type="entry name" value="GPROTEINBRPT"/>
</dbReference>
<keyword evidence="8" id="KW-1185">Reference proteome</keyword>
<dbReference type="PROSITE" id="PS00678">
    <property type="entry name" value="WD_REPEATS_1"/>
    <property type="match status" value="2"/>
</dbReference>
<sequence length="441" mass="49124">MQNARPAKLLAVASTGEAGEQSNQILYCAAFSPALYQSPDGGTRVSMFSTCGGRFASLYEVSQPDVVSQSTVERDTATKCNTTPLSLRQCYRDADDGESYFACAFAGRGFGAPLEDKDSRFVDINADTPIMIQTERSKPANKRRKLILPFSESQTGAPLLCLAGKRGMIKVVDTRRRSLFFTLTGHGNDVNELKPCPSNEWLLLSASKDESIRLWNLRRAVCVAIFSGHHGHKSGVLSIDWHSSGTHFVSGGMDNTIKLWSLKSDAIKTAIERSEKIYPNGWGDGSDECFDPVSEQFPFYSSTNKVHTNYIDCVQFIGDLILSKSVENKVVLWRPIIESSGEETVYSKQLPSGIEYLWKFELEHCNNWLMKMSAKYHILALGNAKGKVNLWHMRGANLSRHPFRTLDTGTETSVRMVVFNPHGSQLVAVKDDSTVWLWEIL</sequence>
<dbReference type="InterPro" id="IPR019775">
    <property type="entry name" value="WD40_repeat_CS"/>
</dbReference>
<dbReference type="Proteomes" id="UP000266841">
    <property type="component" value="Unassembled WGS sequence"/>
</dbReference>
<dbReference type="InterPro" id="IPR015943">
    <property type="entry name" value="WD40/YVTN_repeat-like_dom_sf"/>
</dbReference>
<dbReference type="SUPFAM" id="SSF50978">
    <property type="entry name" value="WD40 repeat-like"/>
    <property type="match status" value="1"/>
</dbReference>
<organism evidence="7 8">
    <name type="scientific">Thalassiosira oceanica</name>
    <name type="common">Marine diatom</name>
    <dbReference type="NCBI Taxonomy" id="159749"/>
    <lineage>
        <taxon>Eukaryota</taxon>
        <taxon>Sar</taxon>
        <taxon>Stramenopiles</taxon>
        <taxon>Ochrophyta</taxon>
        <taxon>Bacillariophyta</taxon>
        <taxon>Coscinodiscophyceae</taxon>
        <taxon>Thalassiosirophycidae</taxon>
        <taxon>Thalassiosirales</taxon>
        <taxon>Thalassiosiraceae</taxon>
        <taxon>Thalassiosira</taxon>
    </lineage>
</organism>
<evidence type="ECO:0000256" key="6">
    <source>
        <dbReference type="PROSITE-ProRule" id="PRU00221"/>
    </source>
</evidence>
<dbReference type="eggNOG" id="KOG1034">
    <property type="taxonomic scope" value="Eukaryota"/>
</dbReference>
<reference evidence="7 8" key="1">
    <citation type="journal article" date="2012" name="Genome Biol.">
        <title>Genome and low-iron response of an oceanic diatom adapted to chronic iron limitation.</title>
        <authorList>
            <person name="Lommer M."/>
            <person name="Specht M."/>
            <person name="Roy A.S."/>
            <person name="Kraemer L."/>
            <person name="Andreson R."/>
            <person name="Gutowska M.A."/>
            <person name="Wolf J."/>
            <person name="Bergner S.V."/>
            <person name="Schilhabel M.B."/>
            <person name="Klostermeier U.C."/>
            <person name="Beiko R.G."/>
            <person name="Rosenstiel P."/>
            <person name="Hippler M."/>
            <person name="Laroche J."/>
        </authorList>
    </citation>
    <scope>NUCLEOTIDE SEQUENCE [LARGE SCALE GENOMIC DNA]</scope>
    <source>
        <strain evidence="7 8">CCMP1005</strain>
    </source>
</reference>
<keyword evidence="5" id="KW-0804">Transcription</keyword>
<feature type="repeat" description="WD" evidence="6">
    <location>
        <begin position="183"/>
        <end position="225"/>
    </location>
</feature>
<evidence type="ECO:0000256" key="5">
    <source>
        <dbReference type="ARBA" id="ARBA00023163"/>
    </source>
</evidence>